<dbReference type="SUPFAM" id="SSF52172">
    <property type="entry name" value="CheY-like"/>
    <property type="match status" value="1"/>
</dbReference>
<dbReference type="InterPro" id="IPR051015">
    <property type="entry name" value="EvgA-like"/>
</dbReference>
<dbReference type="InterPro" id="IPR016032">
    <property type="entry name" value="Sig_transdc_resp-reg_C-effctor"/>
</dbReference>
<reference evidence="4 5" key="1">
    <citation type="submission" date="2020-10" db="EMBL/GenBank/DDBJ databases">
        <title>The genome sequence of Flavobacterium aquaticum 1Y8A.</title>
        <authorList>
            <person name="Liu Y."/>
        </authorList>
    </citation>
    <scope>NUCLEOTIDE SEQUENCE [LARGE SCALE GENOMIC DNA]</scope>
    <source>
        <strain evidence="4 5">1Y8A</strain>
    </source>
</reference>
<evidence type="ECO:0000256" key="1">
    <source>
        <dbReference type="ARBA" id="ARBA00023125"/>
    </source>
</evidence>
<dbReference type="Proteomes" id="UP000656274">
    <property type="component" value="Unassembled WGS sequence"/>
</dbReference>
<accession>A0ABR9WUW0</accession>
<keyword evidence="2" id="KW-0597">Phosphoprotein</keyword>
<dbReference type="InterPro" id="IPR011006">
    <property type="entry name" value="CheY-like_superfamily"/>
</dbReference>
<keyword evidence="1" id="KW-0238">DNA-binding</keyword>
<evidence type="ECO:0000313" key="5">
    <source>
        <dbReference type="Proteomes" id="UP000656274"/>
    </source>
</evidence>
<evidence type="ECO:0000256" key="2">
    <source>
        <dbReference type="PROSITE-ProRule" id="PRU00169"/>
    </source>
</evidence>
<dbReference type="RefSeq" id="WP_194097163.1">
    <property type="nucleotide sequence ID" value="NZ_JADFTZ010000007.1"/>
</dbReference>
<dbReference type="PROSITE" id="PS50110">
    <property type="entry name" value="RESPONSE_REGULATORY"/>
    <property type="match status" value="1"/>
</dbReference>
<dbReference type="Gene3D" id="1.10.10.10">
    <property type="entry name" value="Winged helix-like DNA-binding domain superfamily/Winged helix DNA-binding domain"/>
    <property type="match status" value="1"/>
</dbReference>
<dbReference type="Gene3D" id="3.40.50.2300">
    <property type="match status" value="1"/>
</dbReference>
<feature type="modified residue" description="4-aspartylphosphate" evidence="2">
    <location>
        <position position="61"/>
    </location>
</feature>
<dbReference type="EMBL" id="JADFTZ010000007">
    <property type="protein sequence ID" value="MBE9577422.1"/>
    <property type="molecule type" value="Genomic_DNA"/>
</dbReference>
<dbReference type="InterPro" id="IPR001789">
    <property type="entry name" value="Sig_transdc_resp-reg_receiver"/>
</dbReference>
<gene>
    <name evidence="4" type="ORF">IM755_11955</name>
</gene>
<dbReference type="PANTHER" id="PTHR45566">
    <property type="entry name" value="HTH-TYPE TRANSCRIPTIONAL REGULATOR YHJB-RELATED"/>
    <property type="match status" value="1"/>
</dbReference>
<sequence>MNIFIADDHQMTIDGYKMILSFSNVLGENINYIEANSCKDAYLKINKALELNTNINLAIIDYSMPIYHEKDILNGGDVCKYLKKAFPNCKTIILTSILENVVLFDIVQNVSPDGIATKTDVNGKVFLNITETVLLGNKFRSNFVVKQLEEIWENEVFINEKNRLILHFLSIGYKISEIADELSVSEITIKKRISKIKQSFNLKEDENILKEAKSRGYI</sequence>
<proteinExistence type="predicted"/>
<comment type="caution">
    <text evidence="4">The sequence shown here is derived from an EMBL/GenBank/DDBJ whole genome shotgun (WGS) entry which is preliminary data.</text>
</comment>
<dbReference type="SUPFAM" id="SSF46894">
    <property type="entry name" value="C-terminal effector domain of the bipartite response regulators"/>
    <property type="match status" value="1"/>
</dbReference>
<dbReference type="PANTHER" id="PTHR45566:SF1">
    <property type="entry name" value="HTH-TYPE TRANSCRIPTIONAL REGULATOR YHJB-RELATED"/>
    <property type="match status" value="1"/>
</dbReference>
<evidence type="ECO:0000259" key="3">
    <source>
        <dbReference type="PROSITE" id="PS50110"/>
    </source>
</evidence>
<name>A0ABR9WUW0_9FLAO</name>
<keyword evidence="5" id="KW-1185">Reference proteome</keyword>
<organism evidence="4 5">
    <name type="scientific">Flavobacterium proteolyticum</name>
    <dbReference type="NCBI Taxonomy" id="2911683"/>
    <lineage>
        <taxon>Bacteria</taxon>
        <taxon>Pseudomonadati</taxon>
        <taxon>Bacteroidota</taxon>
        <taxon>Flavobacteriia</taxon>
        <taxon>Flavobacteriales</taxon>
        <taxon>Flavobacteriaceae</taxon>
        <taxon>Flavobacterium</taxon>
    </lineage>
</organism>
<protein>
    <submittedName>
        <fullName evidence="4">Response regulator transcription factor</fullName>
    </submittedName>
</protein>
<evidence type="ECO:0000313" key="4">
    <source>
        <dbReference type="EMBL" id="MBE9577422.1"/>
    </source>
</evidence>
<feature type="domain" description="Response regulatory" evidence="3">
    <location>
        <begin position="2"/>
        <end position="133"/>
    </location>
</feature>
<dbReference type="InterPro" id="IPR036388">
    <property type="entry name" value="WH-like_DNA-bd_sf"/>
</dbReference>